<dbReference type="PANTHER" id="PTHR43416:SF5">
    <property type="entry name" value="DIHYDROLIPOYLLYSINE-RESIDUE SUCCINYLTRANSFERASE COMPONENT OF 2-OXOGLUTARATE DEHYDROGENASE COMPLEX, MITOCHONDRIAL"/>
    <property type="match status" value="1"/>
</dbReference>
<dbReference type="GO" id="GO:0033512">
    <property type="term" value="P:L-lysine catabolic process to acetyl-CoA via saccharopine"/>
    <property type="evidence" value="ECO:0007669"/>
    <property type="project" value="UniProtKB-UniPathway"/>
</dbReference>
<dbReference type="AlphaFoldDB" id="A0A5K7S5D5"/>
<dbReference type="PROSITE" id="PS50968">
    <property type="entry name" value="BIOTINYL_LIPOYL"/>
    <property type="match status" value="1"/>
</dbReference>
<evidence type="ECO:0000313" key="13">
    <source>
        <dbReference type="Proteomes" id="UP001193389"/>
    </source>
</evidence>
<dbReference type="InterPro" id="IPR023213">
    <property type="entry name" value="CAT-like_dom_sf"/>
</dbReference>
<dbReference type="EMBL" id="AP018694">
    <property type="protein sequence ID" value="BBE16564.1"/>
    <property type="molecule type" value="Genomic_DNA"/>
</dbReference>
<dbReference type="GO" id="GO:0004149">
    <property type="term" value="F:dihydrolipoyllysine-residue succinyltransferase activity"/>
    <property type="evidence" value="ECO:0007669"/>
    <property type="project" value="UniProtKB-UniRule"/>
</dbReference>
<evidence type="ECO:0000256" key="4">
    <source>
        <dbReference type="ARBA" id="ARBA00007317"/>
    </source>
</evidence>
<dbReference type="Gene3D" id="3.30.559.10">
    <property type="entry name" value="Chloramphenicol acetyltransferase-like domain"/>
    <property type="match status" value="1"/>
</dbReference>
<dbReference type="SUPFAM" id="SSF51230">
    <property type="entry name" value="Single hybrid motif"/>
    <property type="match status" value="1"/>
</dbReference>
<comment type="cofactor">
    <cofactor evidence="1">
        <name>(R)-lipoate</name>
        <dbReference type="ChEBI" id="CHEBI:83088"/>
    </cofactor>
</comment>
<reference evidence="12" key="1">
    <citation type="journal article" date="2020" name="Int. J. Syst. Evol. Microbiol.">
        <title>Aquipluma nitroreducens gen. nov. sp. nov., a novel facultatively anaerobic bacterium isolated from a freshwater lake.</title>
        <authorList>
            <person name="Watanabe M."/>
            <person name="Kojima H."/>
            <person name="Fukui M."/>
        </authorList>
    </citation>
    <scope>NUCLEOTIDE SEQUENCE</scope>
    <source>
        <strain evidence="12">MeG22</strain>
    </source>
</reference>
<dbReference type="FunFam" id="3.30.559.10:FF:000007">
    <property type="entry name" value="Dihydrolipoamide acetyltransferase component of pyruvate dehydrogenase complex"/>
    <property type="match status" value="1"/>
</dbReference>
<dbReference type="InterPro" id="IPR006255">
    <property type="entry name" value="SucB"/>
</dbReference>
<evidence type="ECO:0000256" key="7">
    <source>
        <dbReference type="ARBA" id="ARBA00022823"/>
    </source>
</evidence>
<evidence type="ECO:0000256" key="5">
    <source>
        <dbReference type="ARBA" id="ARBA00022532"/>
    </source>
</evidence>
<dbReference type="Gene3D" id="2.40.50.100">
    <property type="match status" value="1"/>
</dbReference>
<dbReference type="Pfam" id="PF00364">
    <property type="entry name" value="Biotin_lipoyl"/>
    <property type="match status" value="1"/>
</dbReference>
<dbReference type="Proteomes" id="UP001193389">
    <property type="component" value="Chromosome"/>
</dbReference>
<keyword evidence="5" id="KW-0816">Tricarboxylic acid cycle</keyword>
<keyword evidence="6" id="KW-0808">Transferase</keyword>
<dbReference type="UniPathway" id="UPA00868">
    <property type="reaction ID" value="UER00840"/>
</dbReference>
<dbReference type="GO" id="GO:0006099">
    <property type="term" value="P:tricarboxylic acid cycle"/>
    <property type="evidence" value="ECO:0007669"/>
    <property type="project" value="UniProtKB-UniRule"/>
</dbReference>
<dbReference type="GO" id="GO:0045252">
    <property type="term" value="C:oxoglutarate dehydrogenase complex"/>
    <property type="evidence" value="ECO:0007669"/>
    <property type="project" value="UniProtKB-UniRule"/>
</dbReference>
<dbReference type="RefSeq" id="WP_318349627.1">
    <property type="nucleotide sequence ID" value="NZ_AP018694.1"/>
</dbReference>
<dbReference type="InterPro" id="IPR011053">
    <property type="entry name" value="Single_hybrid_motif"/>
</dbReference>
<organism evidence="12 13">
    <name type="scientific">Aquipluma nitroreducens</name>
    <dbReference type="NCBI Taxonomy" id="2010828"/>
    <lineage>
        <taxon>Bacteria</taxon>
        <taxon>Pseudomonadati</taxon>
        <taxon>Bacteroidota</taxon>
        <taxon>Bacteroidia</taxon>
        <taxon>Marinilabiliales</taxon>
        <taxon>Prolixibacteraceae</taxon>
        <taxon>Aquipluma</taxon>
    </lineage>
</organism>
<dbReference type="NCBIfam" id="TIGR01347">
    <property type="entry name" value="sucB"/>
    <property type="match status" value="1"/>
</dbReference>
<name>A0A5K7S5D5_9BACT</name>
<comment type="catalytic activity">
    <reaction evidence="9">
        <text>N(6)-[(R)-dihydrolipoyl]-L-lysyl-[protein] + succinyl-CoA = N(6)-[(R)-S(8)-succinyldihydrolipoyl]-L-lysyl-[protein] + CoA</text>
        <dbReference type="Rhea" id="RHEA:15213"/>
        <dbReference type="Rhea" id="RHEA-COMP:10475"/>
        <dbReference type="Rhea" id="RHEA-COMP:20092"/>
        <dbReference type="ChEBI" id="CHEBI:57287"/>
        <dbReference type="ChEBI" id="CHEBI:57292"/>
        <dbReference type="ChEBI" id="CHEBI:83100"/>
        <dbReference type="ChEBI" id="CHEBI:83120"/>
        <dbReference type="EC" id="2.3.1.61"/>
    </reaction>
</comment>
<keyword evidence="7" id="KW-0450">Lipoyl</keyword>
<dbReference type="InterPro" id="IPR001078">
    <property type="entry name" value="2-oxoacid_DH_actylTfrase"/>
</dbReference>
<dbReference type="CDD" id="cd06849">
    <property type="entry name" value="lipoyl_domain"/>
    <property type="match status" value="1"/>
</dbReference>
<evidence type="ECO:0000256" key="2">
    <source>
        <dbReference type="ARBA" id="ARBA00004052"/>
    </source>
</evidence>
<dbReference type="EC" id="2.3.1.61" evidence="10"/>
<evidence type="ECO:0000256" key="9">
    <source>
        <dbReference type="ARBA" id="ARBA00052761"/>
    </source>
</evidence>
<evidence type="ECO:0000256" key="3">
    <source>
        <dbReference type="ARBA" id="ARBA00005145"/>
    </source>
</evidence>
<dbReference type="InterPro" id="IPR000089">
    <property type="entry name" value="Biotin_lipoyl"/>
</dbReference>
<comment type="function">
    <text evidence="2">E2 component of the 2-oxoglutarate dehydrogenase (OGDH) complex which catalyzes the second step in the conversion of 2-oxoglutarate to succinyl-CoA and CO(2).</text>
</comment>
<protein>
    <recommendedName>
        <fullName evidence="10">Dihydrolipoyllysine-residue succinyltransferase</fullName>
        <ecNumber evidence="10">2.3.1.61</ecNumber>
    </recommendedName>
</protein>
<evidence type="ECO:0000256" key="6">
    <source>
        <dbReference type="ARBA" id="ARBA00022679"/>
    </source>
</evidence>
<dbReference type="KEGG" id="anf:AQPE_0704"/>
<dbReference type="Pfam" id="PF00198">
    <property type="entry name" value="2-oxoacid_dh"/>
    <property type="match status" value="1"/>
</dbReference>
<dbReference type="NCBIfam" id="NF004309">
    <property type="entry name" value="PRK05704.1"/>
    <property type="match status" value="1"/>
</dbReference>
<evidence type="ECO:0000259" key="11">
    <source>
        <dbReference type="PROSITE" id="PS50968"/>
    </source>
</evidence>
<comment type="similarity">
    <text evidence="4">Belongs to the 2-oxoacid dehydrogenase family.</text>
</comment>
<dbReference type="InterPro" id="IPR050537">
    <property type="entry name" value="2-oxoacid_dehydrogenase"/>
</dbReference>
<sequence length="430" mass="47225">MLIEIKVPTPGESITEVELGKWLVADGDLVEKDQEVAEIESDKATLTLSATESGQIKIQIQEGERVAVGAIACTIDTSFVVERKPEKEPIASELFVKPQEAVVSEPEKKSVAKAAVKPEDSNVKVTPVAREMMEENNLSMDEVLSGLHRISKGDIEAVLALPKIDKLTSTSSVSGVPFAEPVEAKAFSREEKREKMTSLRRKLSERLVAVKNETAMLTTFNEIDMSRVMEMRTKLQDKFVGKYGLKLGFMSIFSKAVAEAMQFHPTINAQIDGEEIISPEFVDIGIAVQTPKGLMVPIIRNTESKTIAEIEIELKVLAEKARTKKITVEELTGGTFTITNGGTFGSLMSTPIINPPQSAILGMHNIVDRPIAVNGQVVIRPMMYVALSYDHRIIDGKDSVGFLVKIKELIENPERLLTSGRNPEEILLGL</sequence>
<dbReference type="InterPro" id="IPR003016">
    <property type="entry name" value="2-oxoA_DH_lipoyl-BS"/>
</dbReference>
<evidence type="ECO:0000313" key="12">
    <source>
        <dbReference type="EMBL" id="BBE16564.1"/>
    </source>
</evidence>
<dbReference type="PANTHER" id="PTHR43416">
    <property type="entry name" value="DIHYDROLIPOYLLYSINE-RESIDUE SUCCINYLTRANSFERASE COMPONENT OF 2-OXOGLUTARATE DEHYDROGENASE COMPLEX, MITOCHONDRIAL-RELATED"/>
    <property type="match status" value="1"/>
</dbReference>
<accession>A0A5K7S5D5</accession>
<gene>
    <name evidence="12" type="ORF">AQPE_0704</name>
</gene>
<keyword evidence="8" id="KW-0012">Acyltransferase</keyword>
<evidence type="ECO:0000256" key="10">
    <source>
        <dbReference type="NCBIfam" id="TIGR01347"/>
    </source>
</evidence>
<evidence type="ECO:0000256" key="8">
    <source>
        <dbReference type="ARBA" id="ARBA00023315"/>
    </source>
</evidence>
<evidence type="ECO:0000256" key="1">
    <source>
        <dbReference type="ARBA" id="ARBA00001938"/>
    </source>
</evidence>
<feature type="domain" description="Lipoyl-binding" evidence="11">
    <location>
        <begin position="2"/>
        <end position="76"/>
    </location>
</feature>
<comment type="pathway">
    <text evidence="3">Amino-acid degradation; L-lysine degradation via saccharopine pathway; glutaryl-CoA from L-lysine: step 6/6.</text>
</comment>
<dbReference type="PROSITE" id="PS00189">
    <property type="entry name" value="LIPOYL"/>
    <property type="match status" value="1"/>
</dbReference>
<proteinExistence type="inferred from homology"/>
<keyword evidence="13" id="KW-1185">Reference proteome</keyword>
<dbReference type="SUPFAM" id="SSF52777">
    <property type="entry name" value="CoA-dependent acyltransferases"/>
    <property type="match status" value="1"/>
</dbReference>